<evidence type="ECO:0000313" key="1">
    <source>
        <dbReference type="Proteomes" id="UP000515158"/>
    </source>
</evidence>
<dbReference type="AlphaFoldDB" id="A0A6P8ZUN1"/>
<evidence type="ECO:0000313" key="2">
    <source>
        <dbReference type="RefSeq" id="XP_034248666.1"/>
    </source>
</evidence>
<keyword evidence="1" id="KW-1185">Reference proteome</keyword>
<dbReference type="GeneID" id="117649752"/>
<dbReference type="InParanoid" id="A0A6P8ZUN1"/>
<protein>
    <submittedName>
        <fullName evidence="2">Uncharacterized protein LOC117649752</fullName>
    </submittedName>
</protein>
<name>A0A6P8ZUN1_THRPL</name>
<accession>A0A6P8ZUN1</accession>
<dbReference type="RefSeq" id="XP_034248666.1">
    <property type="nucleotide sequence ID" value="XM_034392775.1"/>
</dbReference>
<organism evidence="2">
    <name type="scientific">Thrips palmi</name>
    <name type="common">Melon thrips</name>
    <dbReference type="NCBI Taxonomy" id="161013"/>
    <lineage>
        <taxon>Eukaryota</taxon>
        <taxon>Metazoa</taxon>
        <taxon>Ecdysozoa</taxon>
        <taxon>Arthropoda</taxon>
        <taxon>Hexapoda</taxon>
        <taxon>Insecta</taxon>
        <taxon>Pterygota</taxon>
        <taxon>Neoptera</taxon>
        <taxon>Paraneoptera</taxon>
        <taxon>Thysanoptera</taxon>
        <taxon>Terebrantia</taxon>
        <taxon>Thripoidea</taxon>
        <taxon>Thripidae</taxon>
        <taxon>Thrips</taxon>
    </lineage>
</organism>
<dbReference type="KEGG" id="tpal:117649752"/>
<proteinExistence type="predicted"/>
<sequence length="233" mass="25960">MVANWLLRSAKLHDLKTCTLIFNFQGNTLIRVQRAFDHSSSSKMPSPFSTLFGGQSAASRQSESSVAGLSSNEGSSEQLPMDYDAKIKELSEDIEGIKKTTLTINQKLDQVLELLVKGAPSGTDISNAVTLDEEDTTEPKLSIQEGHVHLGGPRTLRRTWAESIVSSNKSTLQWKVRQLVEKLYDHELKTIPVVRYYLELPIKEADQTPEDALFPDSCIQGLCSKYLMLFSLL</sequence>
<dbReference type="Proteomes" id="UP000515158">
    <property type="component" value="Unplaced"/>
</dbReference>
<gene>
    <name evidence="2" type="primary">LOC117649752</name>
</gene>
<reference evidence="2" key="1">
    <citation type="submission" date="2025-08" db="UniProtKB">
        <authorList>
            <consortium name="RefSeq"/>
        </authorList>
    </citation>
    <scope>IDENTIFICATION</scope>
    <source>
        <tissue evidence="2">Total insect</tissue>
    </source>
</reference>